<dbReference type="EMBL" id="CP163432">
    <property type="protein sequence ID" value="XDQ14827.1"/>
    <property type="molecule type" value="Genomic_DNA"/>
</dbReference>
<accession>A0AB39NA50</accession>
<evidence type="ECO:0000313" key="1">
    <source>
        <dbReference type="EMBL" id="XDQ14827.1"/>
    </source>
</evidence>
<dbReference type="InterPro" id="IPR035944">
    <property type="entry name" value="YfbM-like_sf"/>
</dbReference>
<name>A0AB39NA50_9ACTN</name>
<dbReference type="SUPFAM" id="SSF111069">
    <property type="entry name" value="Hypothetical protein yfbM"/>
    <property type="match status" value="1"/>
</dbReference>
<gene>
    <name evidence="1" type="ORF">AB5J55_36875</name>
</gene>
<organism evidence="1">
    <name type="scientific">Streptomyces sp. R11</name>
    <dbReference type="NCBI Taxonomy" id="3238625"/>
    <lineage>
        <taxon>Bacteria</taxon>
        <taxon>Bacillati</taxon>
        <taxon>Actinomycetota</taxon>
        <taxon>Actinomycetes</taxon>
        <taxon>Kitasatosporales</taxon>
        <taxon>Streptomycetaceae</taxon>
        <taxon>Streptomyces</taxon>
    </lineage>
</organism>
<dbReference type="AlphaFoldDB" id="A0AB39NA50"/>
<reference evidence="1" key="1">
    <citation type="submission" date="2024-07" db="EMBL/GenBank/DDBJ databases">
        <authorList>
            <person name="Yu S.T."/>
        </authorList>
    </citation>
    <scope>NUCLEOTIDE SEQUENCE</scope>
    <source>
        <strain evidence="1">R11</strain>
    </source>
</reference>
<protein>
    <submittedName>
        <fullName evidence="1">YfbM family protein</fullName>
    </submittedName>
</protein>
<proteinExistence type="predicted"/>
<dbReference type="Gene3D" id="3.40.1760.10">
    <property type="entry name" value="YfbM-like super family"/>
    <property type="match status" value="1"/>
</dbReference>
<dbReference type="Pfam" id="PF08974">
    <property type="entry name" value="DUF1877"/>
    <property type="match status" value="1"/>
</dbReference>
<dbReference type="InterPro" id="IPR015068">
    <property type="entry name" value="DUF1877"/>
</dbReference>
<sequence length="181" mass="20241">MIDHDIDAAAEEAAHTGGLAVMGVTISFVGATTEELDRAEKDPNWADDCVSELYGQDYPKPDRPYGGPDKAFGGLQFLFDEAETSLEFVMDGFQIRDDGTLFGWTAEQIDSVARELRATPWERLAAHYDAERMGKQDVYPNMWRFDPEGQLEWLEGAYEELVEFFGAAADRGLGAFMTFSF</sequence>
<dbReference type="RefSeq" id="WP_369274781.1">
    <property type="nucleotide sequence ID" value="NZ_CP163432.1"/>
</dbReference>